<gene>
    <name evidence="5" type="ORF">GCM10025760_07070</name>
</gene>
<keyword evidence="1" id="KW-0805">Transcription regulation</keyword>
<dbReference type="InterPro" id="IPR046335">
    <property type="entry name" value="LacI/GalR-like_sensor"/>
</dbReference>
<proteinExistence type="predicted"/>
<dbReference type="GO" id="GO:0003677">
    <property type="term" value="F:DNA binding"/>
    <property type="evidence" value="ECO:0007669"/>
    <property type="project" value="UniProtKB-KW"/>
</dbReference>
<dbReference type="Gene3D" id="3.40.50.2300">
    <property type="match status" value="2"/>
</dbReference>
<feature type="domain" description="HTH lacI-type" evidence="4">
    <location>
        <begin position="5"/>
        <end position="59"/>
    </location>
</feature>
<name>A0ABP9M038_9MICO</name>
<reference evidence="6" key="1">
    <citation type="journal article" date="2019" name="Int. J. Syst. Evol. Microbiol.">
        <title>The Global Catalogue of Microorganisms (GCM) 10K type strain sequencing project: providing services to taxonomists for standard genome sequencing and annotation.</title>
        <authorList>
            <consortium name="The Broad Institute Genomics Platform"/>
            <consortium name="The Broad Institute Genome Sequencing Center for Infectious Disease"/>
            <person name="Wu L."/>
            <person name="Ma J."/>
        </authorList>
    </citation>
    <scope>NUCLEOTIDE SEQUENCE [LARGE SCALE GENOMIC DNA]</scope>
    <source>
        <strain evidence="6">JCM 18959</strain>
    </source>
</reference>
<organism evidence="5 6">
    <name type="scientific">Microbacterium yannicii</name>
    <dbReference type="NCBI Taxonomy" id="671622"/>
    <lineage>
        <taxon>Bacteria</taxon>
        <taxon>Bacillati</taxon>
        <taxon>Actinomycetota</taxon>
        <taxon>Actinomycetes</taxon>
        <taxon>Micrococcales</taxon>
        <taxon>Microbacteriaceae</taxon>
        <taxon>Microbacterium</taxon>
    </lineage>
</organism>
<evidence type="ECO:0000256" key="2">
    <source>
        <dbReference type="ARBA" id="ARBA00023125"/>
    </source>
</evidence>
<keyword evidence="6" id="KW-1185">Reference proteome</keyword>
<protein>
    <submittedName>
        <fullName evidence="5">LacI family DNA-binding transcriptional regulator</fullName>
    </submittedName>
</protein>
<dbReference type="Pfam" id="PF13377">
    <property type="entry name" value="Peripla_BP_3"/>
    <property type="match status" value="1"/>
</dbReference>
<dbReference type="PROSITE" id="PS50932">
    <property type="entry name" value="HTH_LACI_2"/>
    <property type="match status" value="1"/>
</dbReference>
<dbReference type="InterPro" id="IPR000843">
    <property type="entry name" value="HTH_LacI"/>
</dbReference>
<dbReference type="SUPFAM" id="SSF53822">
    <property type="entry name" value="Periplasmic binding protein-like I"/>
    <property type="match status" value="1"/>
</dbReference>
<dbReference type="Gene3D" id="1.10.260.40">
    <property type="entry name" value="lambda repressor-like DNA-binding domains"/>
    <property type="match status" value="1"/>
</dbReference>
<sequence>MERRPTSRDVAALAGVSQSTVSFVYTGRDGISEATRKRVLLAASELGYRPNLAARAMRTRRTGRLAVVIPVSALNPLSMLRGATAAAQETGYVVEVVSLPDDPIERAARVAEMVDARQHEGILSFTPLQVPEVTGEDAPTVLSVSEFDDEMHATGHLTDAQPIVLMMQRLVELGHRRFLHITGPLEYPAAVARRDAYLDTVERLGLESLGAIEGEWTGELGMAVVGSLSEEAPPFALIAANDYVAAGAIRAATLRGWSMPGDMSVTGWDDVGLSAFLVPSLTSVVQDRERLGDYSMRRLIAAVRGEEPPERPTGLQRIIWRESIGAPGA</sequence>
<dbReference type="EMBL" id="BAABKZ010000001">
    <property type="protein sequence ID" value="GAA5086767.1"/>
    <property type="molecule type" value="Genomic_DNA"/>
</dbReference>
<dbReference type="CDD" id="cd01392">
    <property type="entry name" value="HTH_LacI"/>
    <property type="match status" value="1"/>
</dbReference>
<evidence type="ECO:0000256" key="1">
    <source>
        <dbReference type="ARBA" id="ARBA00023015"/>
    </source>
</evidence>
<evidence type="ECO:0000259" key="4">
    <source>
        <dbReference type="PROSITE" id="PS50932"/>
    </source>
</evidence>
<comment type="caution">
    <text evidence="5">The sequence shown here is derived from an EMBL/GenBank/DDBJ whole genome shotgun (WGS) entry which is preliminary data.</text>
</comment>
<dbReference type="SMART" id="SM00354">
    <property type="entry name" value="HTH_LACI"/>
    <property type="match status" value="1"/>
</dbReference>
<keyword evidence="3" id="KW-0804">Transcription</keyword>
<keyword evidence="2 5" id="KW-0238">DNA-binding</keyword>
<dbReference type="PANTHER" id="PTHR30146:SF109">
    <property type="entry name" value="HTH-TYPE TRANSCRIPTIONAL REGULATOR GALS"/>
    <property type="match status" value="1"/>
</dbReference>
<dbReference type="RefSeq" id="WP_194412565.1">
    <property type="nucleotide sequence ID" value="NZ_BAABKZ010000001.1"/>
</dbReference>
<dbReference type="SUPFAM" id="SSF47413">
    <property type="entry name" value="lambda repressor-like DNA-binding domains"/>
    <property type="match status" value="1"/>
</dbReference>
<dbReference type="Proteomes" id="UP001501407">
    <property type="component" value="Unassembled WGS sequence"/>
</dbReference>
<dbReference type="Pfam" id="PF00356">
    <property type="entry name" value="LacI"/>
    <property type="match status" value="1"/>
</dbReference>
<accession>A0ABP9M038</accession>
<evidence type="ECO:0000313" key="6">
    <source>
        <dbReference type="Proteomes" id="UP001501407"/>
    </source>
</evidence>
<evidence type="ECO:0000256" key="3">
    <source>
        <dbReference type="ARBA" id="ARBA00023163"/>
    </source>
</evidence>
<dbReference type="PANTHER" id="PTHR30146">
    <property type="entry name" value="LACI-RELATED TRANSCRIPTIONAL REPRESSOR"/>
    <property type="match status" value="1"/>
</dbReference>
<dbReference type="InterPro" id="IPR010982">
    <property type="entry name" value="Lambda_DNA-bd_dom_sf"/>
</dbReference>
<evidence type="ECO:0000313" key="5">
    <source>
        <dbReference type="EMBL" id="GAA5086767.1"/>
    </source>
</evidence>
<dbReference type="InterPro" id="IPR028082">
    <property type="entry name" value="Peripla_BP_I"/>
</dbReference>